<accession>A0A346FK86</accession>
<evidence type="ECO:0000313" key="1">
    <source>
        <dbReference type="EMBL" id="AXN58391.1"/>
    </source>
</evidence>
<keyword evidence="2" id="KW-1185">Reference proteome</keyword>
<name>A0A346FK86_9CAUD</name>
<evidence type="ECO:0000313" key="2">
    <source>
        <dbReference type="Proteomes" id="UP000259950"/>
    </source>
</evidence>
<dbReference type="EMBL" id="MH629685">
    <property type="protein sequence ID" value="AXN58391.1"/>
    <property type="molecule type" value="Genomic_DNA"/>
</dbReference>
<dbReference type="GeneID" id="65115533"/>
<dbReference type="KEGG" id="vg:65115533"/>
<reference evidence="1" key="1">
    <citation type="submission" date="2018-07" db="EMBL/GenBank/DDBJ databases">
        <title>Complete genome sequence of the cyanophage S-PRM1 isolated from Singapore coastal waters.</title>
        <authorList>
            <person name="Chenard C."/>
            <person name="Kolundzija S."/>
            <person name="Lauro F.M."/>
        </authorList>
    </citation>
    <scope>NUCLEOTIDE SEQUENCE [LARGE SCALE GENOMIC DNA]</scope>
</reference>
<dbReference type="RefSeq" id="YP_010097866.1">
    <property type="nucleotide sequence ID" value="NC_055761.1"/>
</dbReference>
<dbReference type="Proteomes" id="UP000259950">
    <property type="component" value="Segment"/>
</dbReference>
<organism evidence="1">
    <name type="scientific">Synechococcus virus S-PRM1</name>
    <dbReference type="NCBI Taxonomy" id="2100130"/>
    <lineage>
        <taxon>Viruses</taxon>
        <taxon>Duplodnaviria</taxon>
        <taxon>Heunggongvirae</taxon>
        <taxon>Uroviricota</taxon>
        <taxon>Caudoviricetes</taxon>
        <taxon>Pantevenvirales</taxon>
        <taxon>Kyanoviridae</taxon>
        <taxon>Makelovirus</taxon>
        <taxon>Makelovirus prm1</taxon>
    </lineage>
</organism>
<sequence length="74" mass="8769">MNNLEKIKEYLTDRYNDYNDVDDQKSMDIIANVYYFVEELEDEDQLNVQVKQQFMNLVTEHMAEKALGGLDKDS</sequence>
<protein>
    <submittedName>
        <fullName evidence="1">Uncharacterized protein</fullName>
    </submittedName>
</protein>
<proteinExistence type="predicted"/>